<sequence>MGIIKALDSTISNKIAAGEVIERPQSVVKELVENAIDAKSTSITIEVEEAGLSKIKVTDNGSGILEEDLELMFRRHATSKIENEHDLFHIRSLGFRGEALASIASVSKVRVTTCPDGKIGRQIDVIDGEIVNKTLAQARQGTEITVEGLFYNTPARLKYVKSLHTELGKITDIINRFVISFSHIKFTLVADGKVLIASNGNGKMQEAMAVVYGMKIAQDLVEINGQTGDYVVHGFIAKPEHTRSNRHYMSLFINGRYIKNFMLTKAILSGYHTLLPVGRYPILAINIIMDPALVDVNVHPTKQEVRLSKESQLMELIERLIKEKIWKQNLIPKVEKKKVLETFEQQKFEYDLLRERQDNIKHTDINEQSAVNQVVEEDKEQVNEASFDKQVMPEVESVKEKSVYNNDKHQEINTTKEVMPEINELADVIAKTSTNTNINTSYDKRKIPYMEIVGQVHGTYIIAQNEDGMFMIDQHAAQERIKYEYFKKRIGKVGLEMQSLLMPITVTLSKDEAIYLNKINMLLKDIGIHLEHFGGNDYIVNDVPVWFPDNYEETVQELIDYALEHKQIDLNKFREETAIMMSCKKSIKANHYLRIEDMNYLVEELAQTTEPYTCPHGRPIIIQFTTYELEKLFKRVM</sequence>
<dbReference type="GO" id="GO:0004519">
    <property type="term" value="F:endonuclease activity"/>
    <property type="evidence" value="ECO:0007669"/>
    <property type="project" value="UniProtKB-KW"/>
</dbReference>
<dbReference type="EMBL" id="SDQG01000001">
    <property type="protein sequence ID" value="TDM18064.1"/>
    <property type="molecule type" value="Genomic_DNA"/>
</dbReference>
<reference evidence="7 8" key="1">
    <citation type="submission" date="2019-01" db="EMBL/GenBank/DDBJ databases">
        <title>Draft genome sequences of Macrococcus caseolyticus, Macrococcus canis, Macrococcus bohemicus and Macrococcus goetzii.</title>
        <authorList>
            <person name="Mazhar S."/>
            <person name="Altermann E."/>
            <person name="Hill C."/>
            <person name="Mcauliffe O."/>
        </authorList>
    </citation>
    <scope>NUCLEOTIDE SEQUENCE [LARGE SCALE GENOMIC DNA]</scope>
    <source>
        <strain evidence="7 8">DPC7162</strain>
    </source>
</reference>
<dbReference type="InterPro" id="IPR036890">
    <property type="entry name" value="HATPase_C_sf"/>
</dbReference>
<comment type="function">
    <text evidence="4">This protein is involved in the repair of mismatches in DNA. It is required for dam-dependent methyl-directed DNA mismatch repair. May act as a 'molecular matchmaker', a protein that promotes the formation of a stable complex between two or more DNA-binding proteins in an ATP-dependent manner without itself being part of a final effector complex.</text>
</comment>
<dbReference type="CDD" id="cd00782">
    <property type="entry name" value="MutL_Trans"/>
    <property type="match status" value="1"/>
</dbReference>
<evidence type="ECO:0000256" key="2">
    <source>
        <dbReference type="ARBA" id="ARBA00022763"/>
    </source>
</evidence>
<dbReference type="NCBIfam" id="NF000950">
    <property type="entry name" value="PRK00095.1-3"/>
    <property type="match status" value="1"/>
</dbReference>
<accession>A0A4R6C6K9</accession>
<dbReference type="Pfam" id="PF08676">
    <property type="entry name" value="MutL_C"/>
    <property type="match status" value="1"/>
</dbReference>
<dbReference type="PANTHER" id="PTHR10073:SF12">
    <property type="entry name" value="DNA MISMATCH REPAIR PROTEIN MLH1"/>
    <property type="match status" value="1"/>
</dbReference>
<keyword evidence="7" id="KW-0378">Hydrolase</keyword>
<dbReference type="InterPro" id="IPR042121">
    <property type="entry name" value="MutL_C_regsub"/>
</dbReference>
<dbReference type="Gene3D" id="3.30.1540.20">
    <property type="entry name" value="MutL, C-terminal domain, dimerisation subdomain"/>
    <property type="match status" value="1"/>
</dbReference>
<keyword evidence="7" id="KW-0540">Nuclease</keyword>
<dbReference type="SUPFAM" id="SSF118116">
    <property type="entry name" value="DNA mismatch repair protein MutL"/>
    <property type="match status" value="1"/>
</dbReference>
<dbReference type="InterPro" id="IPR020568">
    <property type="entry name" value="Ribosomal_Su5_D2-typ_SF"/>
</dbReference>
<comment type="caution">
    <text evidence="7">The sequence shown here is derived from an EMBL/GenBank/DDBJ whole genome shotgun (WGS) entry which is preliminary data.</text>
</comment>
<dbReference type="PROSITE" id="PS00058">
    <property type="entry name" value="DNA_MISMATCH_REPAIR_1"/>
    <property type="match status" value="1"/>
</dbReference>
<evidence type="ECO:0000259" key="5">
    <source>
        <dbReference type="SMART" id="SM00853"/>
    </source>
</evidence>
<dbReference type="Gene3D" id="3.30.1370.100">
    <property type="entry name" value="MutL, C-terminal domain, regulatory subdomain"/>
    <property type="match status" value="1"/>
</dbReference>
<dbReference type="SMART" id="SM01340">
    <property type="entry name" value="DNA_mis_repair"/>
    <property type="match status" value="1"/>
</dbReference>
<dbReference type="InterPro" id="IPR020667">
    <property type="entry name" value="DNA_mismatch_repair_MutL"/>
</dbReference>
<dbReference type="GO" id="GO:0032300">
    <property type="term" value="C:mismatch repair complex"/>
    <property type="evidence" value="ECO:0007669"/>
    <property type="project" value="InterPro"/>
</dbReference>
<dbReference type="InterPro" id="IPR038973">
    <property type="entry name" value="MutL/Mlh/Pms-like"/>
</dbReference>
<protein>
    <recommendedName>
        <fullName evidence="4">DNA mismatch repair protein MutL</fullName>
    </recommendedName>
</protein>
<dbReference type="Gene3D" id="3.30.230.10">
    <property type="match status" value="1"/>
</dbReference>
<keyword evidence="7" id="KW-0255">Endonuclease</keyword>
<evidence type="ECO:0000313" key="8">
    <source>
        <dbReference type="Proteomes" id="UP000294865"/>
    </source>
</evidence>
<dbReference type="InterPro" id="IPR042120">
    <property type="entry name" value="MutL_C_dimsub"/>
</dbReference>
<proteinExistence type="inferred from homology"/>
<dbReference type="PANTHER" id="PTHR10073">
    <property type="entry name" value="DNA MISMATCH REPAIR PROTEIN MLH, PMS, MUTL"/>
    <property type="match status" value="1"/>
</dbReference>
<evidence type="ECO:0000259" key="6">
    <source>
        <dbReference type="SMART" id="SM01340"/>
    </source>
</evidence>
<keyword evidence="2 4" id="KW-0227">DNA damage</keyword>
<dbReference type="InterPro" id="IPR013507">
    <property type="entry name" value="DNA_mismatch_S5_2-like"/>
</dbReference>
<dbReference type="Pfam" id="PF13589">
    <property type="entry name" value="HATPase_c_3"/>
    <property type="match status" value="1"/>
</dbReference>
<comment type="similarity">
    <text evidence="1 4">Belongs to the DNA mismatch repair MutL/HexB family.</text>
</comment>
<dbReference type="HAMAP" id="MF_00149">
    <property type="entry name" value="DNA_mis_repair"/>
    <property type="match status" value="1"/>
</dbReference>
<dbReference type="RefSeq" id="WP_133418696.1">
    <property type="nucleotide sequence ID" value="NZ_SDGP01000001.1"/>
</dbReference>
<dbReference type="InterPro" id="IPR002099">
    <property type="entry name" value="MutL/Mlh/PMS"/>
</dbReference>
<keyword evidence="3 4" id="KW-0234">DNA repair</keyword>
<dbReference type="SUPFAM" id="SSF54211">
    <property type="entry name" value="Ribosomal protein S5 domain 2-like"/>
    <property type="match status" value="1"/>
</dbReference>
<evidence type="ECO:0000256" key="1">
    <source>
        <dbReference type="ARBA" id="ARBA00006082"/>
    </source>
</evidence>
<dbReference type="Proteomes" id="UP000294865">
    <property type="component" value="Unassembled WGS sequence"/>
</dbReference>
<feature type="domain" description="DNA mismatch repair protein S5" evidence="6">
    <location>
        <begin position="208"/>
        <end position="326"/>
    </location>
</feature>
<dbReference type="NCBIfam" id="TIGR00585">
    <property type="entry name" value="mutl"/>
    <property type="match status" value="1"/>
</dbReference>
<name>A0A4R6C6K9_9STAP</name>
<evidence type="ECO:0000313" key="7">
    <source>
        <dbReference type="EMBL" id="TDM18064.1"/>
    </source>
</evidence>
<dbReference type="CDD" id="cd16926">
    <property type="entry name" value="HATPase_MutL-MLH-PMS-like"/>
    <property type="match status" value="1"/>
</dbReference>
<dbReference type="InterPro" id="IPR014790">
    <property type="entry name" value="MutL_C"/>
</dbReference>
<evidence type="ECO:0000256" key="4">
    <source>
        <dbReference type="HAMAP-Rule" id="MF_00149"/>
    </source>
</evidence>
<dbReference type="InterPro" id="IPR014721">
    <property type="entry name" value="Ribsml_uS5_D2-typ_fold_subgr"/>
</dbReference>
<dbReference type="GO" id="GO:0140664">
    <property type="term" value="F:ATP-dependent DNA damage sensor activity"/>
    <property type="evidence" value="ECO:0007669"/>
    <property type="project" value="InterPro"/>
</dbReference>
<dbReference type="InterPro" id="IPR014762">
    <property type="entry name" value="DNA_mismatch_repair_CS"/>
</dbReference>
<evidence type="ECO:0000256" key="3">
    <source>
        <dbReference type="ARBA" id="ARBA00023204"/>
    </source>
</evidence>
<dbReference type="GO" id="GO:0005524">
    <property type="term" value="F:ATP binding"/>
    <property type="evidence" value="ECO:0007669"/>
    <property type="project" value="InterPro"/>
</dbReference>
<dbReference type="GO" id="GO:0016887">
    <property type="term" value="F:ATP hydrolysis activity"/>
    <property type="evidence" value="ECO:0007669"/>
    <property type="project" value="InterPro"/>
</dbReference>
<dbReference type="InterPro" id="IPR037198">
    <property type="entry name" value="MutL_C_sf"/>
</dbReference>
<dbReference type="GO" id="GO:0006298">
    <property type="term" value="P:mismatch repair"/>
    <property type="evidence" value="ECO:0007669"/>
    <property type="project" value="UniProtKB-UniRule"/>
</dbReference>
<dbReference type="FunFam" id="3.30.565.10:FF:000003">
    <property type="entry name" value="DNA mismatch repair endonuclease MutL"/>
    <property type="match status" value="1"/>
</dbReference>
<dbReference type="GO" id="GO:0030983">
    <property type="term" value="F:mismatched DNA binding"/>
    <property type="evidence" value="ECO:0007669"/>
    <property type="project" value="InterPro"/>
</dbReference>
<organism evidence="7 8">
    <name type="scientific">Macrococcoides canis</name>
    <dbReference type="NCBI Taxonomy" id="1855823"/>
    <lineage>
        <taxon>Bacteria</taxon>
        <taxon>Bacillati</taxon>
        <taxon>Bacillota</taxon>
        <taxon>Bacilli</taxon>
        <taxon>Bacillales</taxon>
        <taxon>Staphylococcaceae</taxon>
        <taxon>Macrococcoides</taxon>
    </lineage>
</organism>
<dbReference type="AlphaFoldDB" id="A0A4R6C6K9"/>
<dbReference type="Gene3D" id="3.30.565.10">
    <property type="entry name" value="Histidine kinase-like ATPase, C-terminal domain"/>
    <property type="match status" value="1"/>
</dbReference>
<gene>
    <name evidence="4 7" type="primary">mutL</name>
    <name evidence="7" type="ORF">ETI04_00835</name>
</gene>
<dbReference type="Pfam" id="PF01119">
    <property type="entry name" value="DNA_mis_repair"/>
    <property type="match status" value="1"/>
</dbReference>
<feature type="domain" description="MutL C-terminal dimerisation" evidence="5">
    <location>
        <begin position="452"/>
        <end position="593"/>
    </location>
</feature>
<dbReference type="SMART" id="SM00853">
    <property type="entry name" value="MutL_C"/>
    <property type="match status" value="1"/>
</dbReference>
<dbReference type="SUPFAM" id="SSF55874">
    <property type="entry name" value="ATPase domain of HSP90 chaperone/DNA topoisomerase II/histidine kinase"/>
    <property type="match status" value="1"/>
</dbReference>